<protein>
    <submittedName>
        <fullName evidence="2">Putative CRISPR-associated protein, APE2256 family</fullName>
    </submittedName>
</protein>
<dbReference type="InterPro" id="IPR013442">
    <property type="entry name" value="SSO1393-like"/>
</dbReference>
<evidence type="ECO:0000313" key="3">
    <source>
        <dbReference type="Proteomes" id="UP000006903"/>
    </source>
</evidence>
<dbReference type="NCBIfam" id="TIGR02619">
    <property type="entry name" value="putative CRISPR-associated protein, APE2256 family"/>
    <property type="match status" value="1"/>
</dbReference>
<dbReference type="Pfam" id="PF09651">
    <property type="entry name" value="Cas_APE2256"/>
    <property type="match status" value="1"/>
</dbReference>
<organism evidence="2 3">
    <name type="scientific">Desulfurococcus amylolyticus (strain DSM 18924 / JCM 16383 / VKM B-2413 / 1221n)</name>
    <name type="common">Desulfurococcus kamchatkensis</name>
    <dbReference type="NCBI Taxonomy" id="490899"/>
    <lineage>
        <taxon>Archaea</taxon>
        <taxon>Thermoproteota</taxon>
        <taxon>Thermoprotei</taxon>
        <taxon>Desulfurococcales</taxon>
        <taxon>Desulfurococcaceae</taxon>
        <taxon>Desulfurococcus</taxon>
    </lineage>
</organism>
<dbReference type="Gene3D" id="1.10.196.30">
    <property type="match status" value="1"/>
</dbReference>
<reference evidence="2 3" key="1">
    <citation type="journal article" date="2009" name="J. Bacteriol.">
        <title>Complete genome sequence of the anaerobic, protein-degrading hyperthermophilic crenarchaeon Desulfurococcus kamchatkensis.</title>
        <authorList>
            <person name="Ravin N.V."/>
            <person name="Mardanov A.V."/>
            <person name="Beletsky A.V."/>
            <person name="Kublanov I.V."/>
            <person name="Kolganova T.V."/>
            <person name="Lebedinsky A.V."/>
            <person name="Chernyh N.A."/>
            <person name="Bonch-Osmolovskaya E.A."/>
            <person name="Skryabin K.G."/>
        </authorList>
    </citation>
    <scope>NUCLEOTIDE SEQUENCE [LARGE SCALE GENOMIC DNA]</scope>
    <source>
        <strain evidence="3">DSM 18924 / JCM 16383 / VKM B-2413 / 1221n</strain>
    </source>
</reference>
<accession>B8D4T9</accession>
<evidence type="ECO:0000313" key="2">
    <source>
        <dbReference type="EMBL" id="ACL11120.1"/>
    </source>
</evidence>
<evidence type="ECO:0000259" key="1">
    <source>
        <dbReference type="Pfam" id="PF09651"/>
    </source>
</evidence>
<dbReference type="HOGENOM" id="CLU_082641_0_0_2"/>
<dbReference type="AlphaFoldDB" id="B8D4T9"/>
<dbReference type="EMBL" id="CP001140">
    <property type="protein sequence ID" value="ACL11120.1"/>
    <property type="molecule type" value="Genomic_DNA"/>
</dbReference>
<name>B8D4T9_DESA1</name>
<dbReference type="Gene3D" id="3.40.50.10770">
    <property type="entry name" value="Hypothetical protein VC1899 like domain (Restriction endonuclease-like)"/>
    <property type="match status" value="1"/>
</dbReference>
<proteinExistence type="predicted"/>
<dbReference type="eggNOG" id="arCOG01935">
    <property type="taxonomic scope" value="Archaea"/>
</dbReference>
<dbReference type="KEGG" id="dka:DKAM_0794"/>
<dbReference type="Proteomes" id="UP000006903">
    <property type="component" value="Chromosome"/>
</dbReference>
<sequence>MAPHASVLRSWAQASVDSSEDLEAGKSAVPGSPVFRDVLGAVAASPRSMSAELNAFLGLLDGLGEGSFEHRVCLLSTDSGAGWFSARVLEEFLKPMSSGIPGVYLSGDGLHRVVGTSSVRVTWLGRDFGKGLVNLLTEVKRAVSREAGWADEVLFNLTGGFKPEAGFLALAAGLMGVNRLYYIHESMGRVVELPVIPLKVADHVERILRRAAAGELGEEDYRALRELKILKPWEKEAAWLSEVARVLLT</sequence>
<dbReference type="STRING" id="490899.DKAM_0794"/>
<gene>
    <name evidence="2" type="ordered locus">DKAM_0794</name>
</gene>
<feature type="domain" description="CRISPR system ring nuclease SSO1393-like" evidence="1">
    <location>
        <begin position="48"/>
        <end position="196"/>
    </location>
</feature>